<dbReference type="RefSeq" id="WP_369611114.1">
    <property type="nucleotide sequence ID" value="NZ_AP031322.1"/>
</dbReference>
<dbReference type="GeneID" id="92353800"/>
<reference evidence="2" key="1">
    <citation type="submission" date="2024-03" db="EMBL/GenBank/DDBJ databases">
        <title>Complete genome sequence of Sulfurisphaera javensis strain KD-1.</title>
        <authorList>
            <person name="Sakai H."/>
            <person name="Nur N."/>
            <person name="Suwanto A."/>
            <person name="Kurosawa N."/>
        </authorList>
    </citation>
    <scope>NUCLEOTIDE SEQUENCE</scope>
    <source>
        <strain evidence="2">KD-1</strain>
    </source>
</reference>
<organism evidence="2">
    <name type="scientific">Sulfurisphaera javensis</name>
    <dbReference type="NCBI Taxonomy" id="2049879"/>
    <lineage>
        <taxon>Archaea</taxon>
        <taxon>Thermoproteota</taxon>
        <taxon>Thermoprotei</taxon>
        <taxon>Sulfolobales</taxon>
        <taxon>Sulfolobaceae</taxon>
        <taxon>Sulfurisphaera</taxon>
    </lineage>
</organism>
<accession>A0AAT9GPV0</accession>
<dbReference type="EMBL" id="AP031322">
    <property type="protein sequence ID" value="BFH72927.1"/>
    <property type="molecule type" value="Genomic_DNA"/>
</dbReference>
<dbReference type="SUPFAM" id="SSF52540">
    <property type="entry name" value="P-loop containing nucleoside triphosphate hydrolases"/>
    <property type="match status" value="1"/>
</dbReference>
<dbReference type="Gene3D" id="1.10.10.10">
    <property type="entry name" value="Winged helix-like DNA-binding domain superfamily/Winged helix DNA-binding domain"/>
    <property type="match status" value="1"/>
</dbReference>
<keyword evidence="2" id="KW-0547">Nucleotide-binding</keyword>
<dbReference type="InterPro" id="IPR036388">
    <property type="entry name" value="WH-like_DNA-bd_sf"/>
</dbReference>
<dbReference type="Gene3D" id="1.10.8.60">
    <property type="match status" value="1"/>
</dbReference>
<dbReference type="PANTHER" id="PTHR34301">
    <property type="entry name" value="DNA-BINDING PROTEIN-RELATED"/>
    <property type="match status" value="1"/>
</dbReference>
<dbReference type="GO" id="GO:0005524">
    <property type="term" value="F:ATP binding"/>
    <property type="evidence" value="ECO:0007669"/>
    <property type="project" value="UniProtKB-KW"/>
</dbReference>
<dbReference type="InterPro" id="IPR011579">
    <property type="entry name" value="ATPase_dom"/>
</dbReference>
<protein>
    <submittedName>
        <fullName evidence="2">ATP-binding protein</fullName>
    </submittedName>
</protein>
<dbReference type="PANTHER" id="PTHR34301:SF8">
    <property type="entry name" value="ATPASE DOMAIN-CONTAINING PROTEIN"/>
    <property type="match status" value="1"/>
</dbReference>
<keyword evidence="2" id="KW-0067">ATP-binding</keyword>
<dbReference type="Pfam" id="PF01637">
    <property type="entry name" value="ATPase_2"/>
    <property type="match status" value="1"/>
</dbReference>
<dbReference type="Gene3D" id="3.40.50.300">
    <property type="entry name" value="P-loop containing nucleotide triphosphate hydrolases"/>
    <property type="match status" value="1"/>
</dbReference>
<dbReference type="AlphaFoldDB" id="A0AAT9GPV0"/>
<proteinExistence type="predicted"/>
<dbReference type="KEGG" id="sjv:SJAV_08710"/>
<evidence type="ECO:0000313" key="2">
    <source>
        <dbReference type="EMBL" id="BFH72927.1"/>
    </source>
</evidence>
<gene>
    <name evidence="2" type="ORF">SJAV_08710</name>
</gene>
<dbReference type="InterPro" id="IPR027417">
    <property type="entry name" value="P-loop_NTPase"/>
</dbReference>
<dbReference type="SUPFAM" id="SSF46785">
    <property type="entry name" value="Winged helix' DNA-binding domain"/>
    <property type="match status" value="1"/>
</dbReference>
<name>A0AAT9GPV0_9CREN</name>
<feature type="domain" description="ATPase" evidence="1">
    <location>
        <begin position="5"/>
        <end position="222"/>
    </location>
</feature>
<dbReference type="InterPro" id="IPR036390">
    <property type="entry name" value="WH_DNA-bd_sf"/>
</dbReference>
<sequence>MEEIFDRDEEINQLSFLLKRNEWVIILGPRMSGKTSIALSVSNTFSDRKTIYVDLVKVKGLRDFINRLYFSIPKGLIERVKESLETIGVKIGPTSLSFKIKSTAVIESIIRSICSNTILILDEAQDLKQGINHLIPVFHRLLNSCPSLSIIFTGSAIGLIRTLLEQKGEKPLAGRKPSEIFLKPWKEELAREYLERGLENCNVSFKREEINEVLQELGSLVGWLNIYGVNRCIKSHEEALKESIIEAVSIAKEEINNAIERKAWRKKALKLMVYGANWSLLEKESRVSTETLSSFLDKLERLYIIEKKEKIYIVSDPVYRKAILNL</sequence>
<evidence type="ECO:0000259" key="1">
    <source>
        <dbReference type="Pfam" id="PF01637"/>
    </source>
</evidence>